<comment type="similarity">
    <text evidence="5">Belongs to the zinc-containing alcohol dehydrogenase family.</text>
</comment>
<dbReference type="PANTHER" id="PTHR42813">
    <property type="entry name" value="ZINC-TYPE ALCOHOL DEHYDROGENASE-LIKE"/>
    <property type="match status" value="1"/>
</dbReference>
<dbReference type="GO" id="GO:0004022">
    <property type="term" value="F:alcohol dehydrogenase (NAD+) activity"/>
    <property type="evidence" value="ECO:0007669"/>
    <property type="project" value="UniProtKB-EC"/>
</dbReference>
<dbReference type="PANTHER" id="PTHR42813:SF2">
    <property type="entry name" value="DEHYDROGENASE, ZINC-CONTAINING, PUTATIVE (AFU_ORTHOLOGUE AFUA_2G02810)-RELATED"/>
    <property type="match status" value="1"/>
</dbReference>
<evidence type="ECO:0000256" key="3">
    <source>
        <dbReference type="ARBA" id="ARBA00022833"/>
    </source>
</evidence>
<dbReference type="KEGG" id="sbae:DSM104329_01743"/>
<evidence type="ECO:0000313" key="7">
    <source>
        <dbReference type="EMBL" id="UGS35355.1"/>
    </source>
</evidence>
<evidence type="ECO:0000256" key="4">
    <source>
        <dbReference type="ARBA" id="ARBA00023002"/>
    </source>
</evidence>
<keyword evidence="3 5" id="KW-0862">Zinc</keyword>
<gene>
    <name evidence="7" type="primary">adh_2</name>
    <name evidence="7" type="ORF">DSM104329_01743</name>
</gene>
<evidence type="ECO:0000256" key="5">
    <source>
        <dbReference type="RuleBase" id="RU361277"/>
    </source>
</evidence>
<dbReference type="AlphaFoldDB" id="A0A9E7BZH2"/>
<protein>
    <submittedName>
        <fullName evidence="7">Alcohol dehydrogenase</fullName>
        <ecNumber evidence="7">1.1.1.1</ecNumber>
    </submittedName>
</protein>
<dbReference type="Pfam" id="PF08240">
    <property type="entry name" value="ADH_N"/>
    <property type="match status" value="1"/>
</dbReference>
<proteinExistence type="inferred from homology"/>
<accession>A0A9E7BZH2</accession>
<dbReference type="Gene3D" id="3.90.180.10">
    <property type="entry name" value="Medium-chain alcohol dehydrogenases, catalytic domain"/>
    <property type="match status" value="1"/>
</dbReference>
<dbReference type="SUPFAM" id="SSF51735">
    <property type="entry name" value="NAD(P)-binding Rossmann-fold domains"/>
    <property type="match status" value="1"/>
</dbReference>
<dbReference type="PROSITE" id="PS00059">
    <property type="entry name" value="ADH_ZINC"/>
    <property type="match status" value="1"/>
</dbReference>
<dbReference type="Gene3D" id="3.40.50.720">
    <property type="entry name" value="NAD(P)-binding Rossmann-like Domain"/>
    <property type="match status" value="1"/>
</dbReference>
<name>A0A9E7BZH2_9ACTN</name>
<dbReference type="SUPFAM" id="SSF50129">
    <property type="entry name" value="GroES-like"/>
    <property type="match status" value="1"/>
</dbReference>
<evidence type="ECO:0000259" key="6">
    <source>
        <dbReference type="SMART" id="SM00829"/>
    </source>
</evidence>
<comment type="cofactor">
    <cofactor evidence="1 5">
        <name>Zn(2+)</name>
        <dbReference type="ChEBI" id="CHEBI:29105"/>
    </cofactor>
</comment>
<keyword evidence="2 5" id="KW-0479">Metal-binding</keyword>
<sequence>MRAVTYEGPGRVDVVDKPEPEITAPDEAIVRVRATGVCGSDLHIYRGRIPIEPGFTLGHEYVGEVVAVGDEVASLAVGDRVNGGFHSACGTCWLCRRGAMHKCEHGRTFGHGSTLGALQGTQAEYALIPHADRTLRRVPDALPDDVALFAGDVMATGWHAALPVAAGDTVVVLGLGPVGLSAVQAALVRGAGRVIAIDTVGDRLALAERFGAVPVHLTEQSPRDEVRALTDGHGAAVAIDAVGDVRALELAIRLTANTGTVSVIGAYAERAELHLGLAWLKSLTFVTGPANCLGHIDTVLEHLVAGRLDPRALVTHHLALDEAVEAYAIYDRHEALKIVLRPG</sequence>
<evidence type="ECO:0000256" key="1">
    <source>
        <dbReference type="ARBA" id="ARBA00001947"/>
    </source>
</evidence>
<feature type="domain" description="Enoyl reductase (ER)" evidence="6">
    <location>
        <begin position="10"/>
        <end position="340"/>
    </location>
</feature>
<dbReference type="GO" id="GO:0008270">
    <property type="term" value="F:zinc ion binding"/>
    <property type="evidence" value="ECO:0007669"/>
    <property type="project" value="InterPro"/>
</dbReference>
<evidence type="ECO:0000256" key="2">
    <source>
        <dbReference type="ARBA" id="ARBA00022723"/>
    </source>
</evidence>
<dbReference type="Pfam" id="PF00107">
    <property type="entry name" value="ADH_zinc_N"/>
    <property type="match status" value="1"/>
</dbReference>
<dbReference type="InterPro" id="IPR013154">
    <property type="entry name" value="ADH-like_N"/>
</dbReference>
<dbReference type="EC" id="1.1.1.1" evidence="7"/>
<reference evidence="7" key="1">
    <citation type="journal article" date="2022" name="Int. J. Syst. Evol. Microbiol.">
        <title>Pseudomonas aegrilactucae sp. nov. and Pseudomonas morbosilactucae sp. nov., pathogens causing bacterial rot of lettuce in Japan.</title>
        <authorList>
            <person name="Sawada H."/>
            <person name="Fujikawa T."/>
            <person name="Satou M."/>
        </authorList>
    </citation>
    <scope>NUCLEOTIDE SEQUENCE</scope>
    <source>
        <strain evidence="7">0166_1</strain>
    </source>
</reference>
<dbReference type="InterPro" id="IPR013149">
    <property type="entry name" value="ADH-like_C"/>
</dbReference>
<evidence type="ECO:0000313" key="8">
    <source>
        <dbReference type="Proteomes" id="UP001162834"/>
    </source>
</evidence>
<dbReference type="InterPro" id="IPR002328">
    <property type="entry name" value="ADH_Zn_CS"/>
</dbReference>
<keyword evidence="8" id="KW-1185">Reference proteome</keyword>
<dbReference type="InterPro" id="IPR020843">
    <property type="entry name" value="ER"/>
</dbReference>
<organism evidence="7 8">
    <name type="scientific">Capillimicrobium parvum</name>
    <dbReference type="NCBI Taxonomy" id="2884022"/>
    <lineage>
        <taxon>Bacteria</taxon>
        <taxon>Bacillati</taxon>
        <taxon>Actinomycetota</taxon>
        <taxon>Thermoleophilia</taxon>
        <taxon>Solirubrobacterales</taxon>
        <taxon>Capillimicrobiaceae</taxon>
        <taxon>Capillimicrobium</taxon>
    </lineage>
</organism>
<dbReference type="InterPro" id="IPR011032">
    <property type="entry name" value="GroES-like_sf"/>
</dbReference>
<keyword evidence="4 7" id="KW-0560">Oxidoreductase</keyword>
<dbReference type="SMART" id="SM00829">
    <property type="entry name" value="PKS_ER"/>
    <property type="match status" value="1"/>
</dbReference>
<dbReference type="RefSeq" id="WP_259315043.1">
    <property type="nucleotide sequence ID" value="NZ_CP087164.1"/>
</dbReference>
<dbReference type="Proteomes" id="UP001162834">
    <property type="component" value="Chromosome"/>
</dbReference>
<dbReference type="InterPro" id="IPR036291">
    <property type="entry name" value="NAD(P)-bd_dom_sf"/>
</dbReference>
<dbReference type="EMBL" id="CP087164">
    <property type="protein sequence ID" value="UGS35355.1"/>
    <property type="molecule type" value="Genomic_DNA"/>
</dbReference>